<evidence type="ECO:0000256" key="2">
    <source>
        <dbReference type="ARBA" id="ARBA00009173"/>
    </source>
</evidence>
<comment type="similarity">
    <text evidence="2">Belongs to the complex I 20 kDa subunit family.</text>
</comment>
<keyword evidence="7" id="KW-0411">Iron-sulfur</keyword>
<dbReference type="SUPFAM" id="SSF56770">
    <property type="entry name" value="HydA/Nqo6-like"/>
    <property type="match status" value="1"/>
</dbReference>
<dbReference type="PANTHER" id="PTHR42989:SF1">
    <property type="entry name" value="FORMATE HYDROGENLYASE SUBUNIT 7-RELATED"/>
    <property type="match status" value="1"/>
</dbReference>
<evidence type="ECO:0000256" key="7">
    <source>
        <dbReference type="ARBA" id="ARBA00023014"/>
    </source>
</evidence>
<evidence type="ECO:0000256" key="3">
    <source>
        <dbReference type="ARBA" id="ARBA00022475"/>
    </source>
</evidence>
<evidence type="ECO:0000256" key="8">
    <source>
        <dbReference type="ARBA" id="ARBA00023136"/>
    </source>
</evidence>
<dbReference type="EMBL" id="CP047652">
    <property type="protein sequence ID" value="QHI95829.1"/>
    <property type="molecule type" value="Genomic_DNA"/>
</dbReference>
<accession>A0A6P1NE88</accession>
<evidence type="ECO:0000259" key="9">
    <source>
        <dbReference type="Pfam" id="PF01058"/>
    </source>
</evidence>
<keyword evidence="4" id="KW-0004">4Fe-4S</keyword>
<dbReference type="KEGG" id="bomb:GT348_05840"/>
<evidence type="ECO:0000256" key="1">
    <source>
        <dbReference type="ARBA" id="ARBA00001966"/>
    </source>
</evidence>
<comment type="cofactor">
    <cofactor evidence="1">
        <name>[4Fe-4S] cluster</name>
        <dbReference type="ChEBI" id="CHEBI:49883"/>
    </cofactor>
</comment>
<evidence type="ECO:0000256" key="5">
    <source>
        <dbReference type="ARBA" id="ARBA00022723"/>
    </source>
</evidence>
<dbReference type="InterPro" id="IPR006137">
    <property type="entry name" value="NADH_UbQ_OxRdtase-like_20kDa"/>
</dbReference>
<dbReference type="GO" id="GO:0046872">
    <property type="term" value="F:metal ion binding"/>
    <property type="evidence" value="ECO:0007669"/>
    <property type="project" value="UniProtKB-KW"/>
</dbReference>
<dbReference type="InterPro" id="IPR052375">
    <property type="entry name" value="Complex_I_20kDa-like"/>
</dbReference>
<keyword evidence="8" id="KW-0472">Membrane</keyword>
<name>A0A6P1NE88_9PROT</name>
<dbReference type="AlphaFoldDB" id="A0A6P1NE88"/>
<sequence>MSKHSAPVTWLFAFWETRQNRPALKKRVRAPRPIRLFSLETGSCEGCAMEIASLAGGAYSLKASGFEMVSNPGEADWLLVTGAVTRSNAGALLEAWQAMADHKILVAIGACALNGGPFTAPYTSLGGVEKISRFYHPIAGCPPSPEELRQALLVLADKVSSSFSAS</sequence>
<dbReference type="Gene3D" id="3.40.50.12280">
    <property type="match status" value="1"/>
</dbReference>
<keyword evidence="6" id="KW-0408">Iron</keyword>
<dbReference type="Proteomes" id="UP000463975">
    <property type="component" value="Chromosome"/>
</dbReference>
<feature type="domain" description="NADH:ubiquinone oxidoreductase-like 20kDa subunit" evidence="9">
    <location>
        <begin position="44"/>
        <end position="153"/>
    </location>
</feature>
<keyword evidence="3" id="KW-1003">Cell membrane</keyword>
<organism evidence="10 11">
    <name type="scientific">Aristophania vespae</name>
    <dbReference type="NCBI Taxonomy" id="2697033"/>
    <lineage>
        <taxon>Bacteria</taxon>
        <taxon>Pseudomonadati</taxon>
        <taxon>Pseudomonadota</taxon>
        <taxon>Alphaproteobacteria</taxon>
        <taxon>Acetobacterales</taxon>
        <taxon>Acetobacteraceae</taxon>
        <taxon>Aristophania</taxon>
    </lineage>
</organism>
<evidence type="ECO:0000256" key="6">
    <source>
        <dbReference type="ARBA" id="ARBA00023004"/>
    </source>
</evidence>
<keyword evidence="5" id="KW-0479">Metal-binding</keyword>
<evidence type="ECO:0000256" key="4">
    <source>
        <dbReference type="ARBA" id="ARBA00022485"/>
    </source>
</evidence>
<evidence type="ECO:0000313" key="10">
    <source>
        <dbReference type="EMBL" id="QHI95829.1"/>
    </source>
</evidence>
<dbReference type="PANTHER" id="PTHR42989">
    <property type="entry name" value="HYDROGENASE-4 COMPONENT I"/>
    <property type="match status" value="1"/>
</dbReference>
<keyword evidence="11" id="KW-1185">Reference proteome</keyword>
<gene>
    <name evidence="10" type="ORF">GT348_05840</name>
</gene>
<dbReference type="GO" id="GO:0051539">
    <property type="term" value="F:4 iron, 4 sulfur cluster binding"/>
    <property type="evidence" value="ECO:0007669"/>
    <property type="project" value="UniProtKB-KW"/>
</dbReference>
<protein>
    <recommendedName>
        <fullName evidence="9">NADH:ubiquinone oxidoreductase-like 20kDa subunit domain-containing protein</fullName>
    </recommendedName>
</protein>
<dbReference type="Pfam" id="PF01058">
    <property type="entry name" value="Oxidored_q6"/>
    <property type="match status" value="1"/>
</dbReference>
<reference evidence="10 11" key="1">
    <citation type="submission" date="2020-01" db="EMBL/GenBank/DDBJ databases">
        <title>Genome sequencing of strain KACC 21507.</title>
        <authorList>
            <person name="Heo J."/>
            <person name="Kim S.-J."/>
            <person name="Kim J.-S."/>
            <person name="Hong S.-B."/>
            <person name="Kwon S.-W."/>
        </authorList>
    </citation>
    <scope>NUCLEOTIDE SEQUENCE [LARGE SCALE GENOMIC DNA]</scope>
    <source>
        <strain evidence="10 11">KACC 21507</strain>
    </source>
</reference>
<dbReference type="RefSeq" id="WP_160618904.1">
    <property type="nucleotide sequence ID" value="NZ_CP047652.1"/>
</dbReference>
<proteinExistence type="inferred from homology"/>
<evidence type="ECO:0000313" key="11">
    <source>
        <dbReference type="Proteomes" id="UP000463975"/>
    </source>
</evidence>